<keyword evidence="12" id="KW-1185">Reference proteome</keyword>
<evidence type="ECO:0000256" key="7">
    <source>
        <dbReference type="PROSITE-ProRule" id="PRU00176"/>
    </source>
</evidence>
<dbReference type="InterPro" id="IPR034143">
    <property type="entry name" value="snRNP70_RRM"/>
</dbReference>
<evidence type="ECO:0000259" key="10">
    <source>
        <dbReference type="PROSITE" id="PS50102"/>
    </source>
</evidence>
<proteinExistence type="predicted"/>
<evidence type="ECO:0000256" key="8">
    <source>
        <dbReference type="SAM" id="Coils"/>
    </source>
</evidence>
<keyword evidence="6" id="KW-0687">Ribonucleoprotein</keyword>
<dbReference type="FunFam" id="3.30.70.330:FF:001585">
    <property type="entry name" value="U1 small nuclear ribonucleoprotein 70 kDa"/>
    <property type="match status" value="1"/>
</dbReference>
<feature type="region of interest" description="Disordered" evidence="9">
    <location>
        <begin position="257"/>
        <end position="383"/>
    </location>
</feature>
<keyword evidence="8" id="KW-0175">Coiled coil</keyword>
<dbReference type="SUPFAM" id="SSF54928">
    <property type="entry name" value="RNA-binding domain, RBD"/>
    <property type="match status" value="1"/>
</dbReference>
<dbReference type="Gene3D" id="3.40.50.300">
    <property type="entry name" value="P-loop containing nucleotide triphosphate hydrolases"/>
    <property type="match status" value="1"/>
</dbReference>
<dbReference type="GO" id="GO:0071011">
    <property type="term" value="C:precatalytic spliceosome"/>
    <property type="evidence" value="ECO:0007669"/>
    <property type="project" value="TreeGrafter"/>
</dbReference>
<feature type="compositionally biased region" description="Low complexity" evidence="9">
    <location>
        <begin position="363"/>
        <end position="372"/>
    </location>
</feature>
<dbReference type="GO" id="GO:0030619">
    <property type="term" value="F:U1 snRNA binding"/>
    <property type="evidence" value="ECO:0007669"/>
    <property type="project" value="InterPro"/>
</dbReference>
<dbReference type="Pfam" id="PF00076">
    <property type="entry name" value="RRM_1"/>
    <property type="match status" value="1"/>
</dbReference>
<dbReference type="InterPro" id="IPR000504">
    <property type="entry name" value="RRM_dom"/>
</dbReference>
<dbReference type="OrthoDB" id="4207594at2759"/>
<dbReference type="PANTHER" id="PTHR13952">
    <property type="entry name" value="U1 SMALL NUCLEAR RIBONUCLEOPROTEIN 70 KD"/>
    <property type="match status" value="1"/>
</dbReference>
<keyword evidence="4 7" id="KW-0694">RNA-binding</keyword>
<dbReference type="CDD" id="cd12236">
    <property type="entry name" value="RRM_snRNP70"/>
    <property type="match status" value="1"/>
</dbReference>
<dbReference type="GO" id="GO:0000398">
    <property type="term" value="P:mRNA splicing, via spliceosome"/>
    <property type="evidence" value="ECO:0007669"/>
    <property type="project" value="TreeGrafter"/>
</dbReference>
<dbReference type="InterPro" id="IPR022023">
    <property type="entry name" value="U1snRNP70_N"/>
</dbReference>
<evidence type="ECO:0000256" key="5">
    <source>
        <dbReference type="ARBA" id="ARBA00023242"/>
    </source>
</evidence>
<dbReference type="EMBL" id="JAAAHY010000231">
    <property type="protein sequence ID" value="KAF9965679.1"/>
    <property type="molecule type" value="Genomic_DNA"/>
</dbReference>
<comment type="caution">
    <text evidence="11">The sequence shown here is derived from an EMBL/GenBank/DDBJ whole genome shotgun (WGS) entry which is preliminary data.</text>
</comment>
<dbReference type="GO" id="GO:0071004">
    <property type="term" value="C:U2-type prespliceosome"/>
    <property type="evidence" value="ECO:0007669"/>
    <property type="project" value="TreeGrafter"/>
</dbReference>
<evidence type="ECO:0000313" key="12">
    <source>
        <dbReference type="Proteomes" id="UP000738359"/>
    </source>
</evidence>
<sequence length="383" mass="43441">MEDSELWLALERAHLKDHISSLHGGLSYEVSQAAVDVETDELIQRTIRQEFKDRTILTIAHRIKTVMDSDKILVLEKGRVEEFDTPKALLKQKHGYVKPLDRDPAKGHEALLTPVSQYLDMCKNHDTDYVPTLSIAERKKQKLEERQKKAEEALKTGLETWDPNKDEKVVGDPYKTLHISRLSYECTEKDLRREFTMYGPIENIRVVKDTEGKPRGYAFIEFEREKDMKAAYKDADGIKILGRRIVVDVERGRTVKGWRPKRLGGGLGGTRIGAPHENQTSSGRDNGSRNDRDRSRGGGDRGYGGHSSSSRYGSDSRDGRGGDRDRGTNGRRHEGYGDRTRGGYSDRPFERDSKRRKSRSRSRSPGGPASRGYGDHPRGGYRD</sequence>
<reference evidence="11" key="1">
    <citation type="journal article" date="2020" name="Fungal Divers.">
        <title>Resolving the Mortierellaceae phylogeny through synthesis of multi-gene phylogenetics and phylogenomics.</title>
        <authorList>
            <person name="Vandepol N."/>
            <person name="Liber J."/>
            <person name="Desiro A."/>
            <person name="Na H."/>
            <person name="Kennedy M."/>
            <person name="Barry K."/>
            <person name="Grigoriev I.V."/>
            <person name="Miller A.N."/>
            <person name="O'Donnell K."/>
            <person name="Stajich J.E."/>
            <person name="Bonito G."/>
        </authorList>
    </citation>
    <scope>NUCLEOTIDE SEQUENCE</scope>
    <source>
        <strain evidence="11">CK1249</strain>
    </source>
</reference>
<evidence type="ECO:0000256" key="9">
    <source>
        <dbReference type="SAM" id="MobiDB-lite"/>
    </source>
</evidence>
<evidence type="ECO:0000256" key="2">
    <source>
        <dbReference type="ARBA" id="ARBA00004642"/>
    </source>
</evidence>
<organism evidence="11 12">
    <name type="scientific">Mortierella alpina</name>
    <name type="common">Oleaginous fungus</name>
    <name type="synonym">Mortierella renispora</name>
    <dbReference type="NCBI Taxonomy" id="64518"/>
    <lineage>
        <taxon>Eukaryota</taxon>
        <taxon>Fungi</taxon>
        <taxon>Fungi incertae sedis</taxon>
        <taxon>Mucoromycota</taxon>
        <taxon>Mortierellomycotina</taxon>
        <taxon>Mortierellomycetes</taxon>
        <taxon>Mortierellales</taxon>
        <taxon>Mortierellaceae</taxon>
        <taxon>Mortierella</taxon>
    </lineage>
</organism>
<dbReference type="SMART" id="SM00360">
    <property type="entry name" value="RRM"/>
    <property type="match status" value="1"/>
</dbReference>
<dbReference type="Pfam" id="PF12220">
    <property type="entry name" value="U1snRNP70_N"/>
    <property type="match status" value="1"/>
</dbReference>
<dbReference type="Proteomes" id="UP000738359">
    <property type="component" value="Unassembled WGS sequence"/>
</dbReference>
<feature type="coiled-coil region" evidence="8">
    <location>
        <begin position="133"/>
        <end position="160"/>
    </location>
</feature>
<evidence type="ECO:0000256" key="3">
    <source>
        <dbReference type="ARBA" id="ARBA00016996"/>
    </source>
</evidence>
<dbReference type="PROSITE" id="PS50102">
    <property type="entry name" value="RRM"/>
    <property type="match status" value="1"/>
</dbReference>
<feature type="compositionally biased region" description="Basic and acidic residues" evidence="9">
    <location>
        <begin position="373"/>
        <end position="383"/>
    </location>
</feature>
<accession>A0A9P6J9U5</accession>
<evidence type="ECO:0000256" key="6">
    <source>
        <dbReference type="ARBA" id="ARBA00023274"/>
    </source>
</evidence>
<evidence type="ECO:0000256" key="1">
    <source>
        <dbReference type="ARBA" id="ARBA00004324"/>
    </source>
</evidence>
<dbReference type="InterPro" id="IPR027417">
    <property type="entry name" value="P-loop_NTPase"/>
</dbReference>
<feature type="domain" description="RRM" evidence="10">
    <location>
        <begin position="175"/>
        <end position="252"/>
    </location>
</feature>
<protein>
    <recommendedName>
        <fullName evidence="3">U1 small nuclear ribonucleoprotein 70 kDa</fullName>
    </recommendedName>
</protein>
<dbReference type="InterPro" id="IPR035979">
    <property type="entry name" value="RBD_domain_sf"/>
</dbReference>
<dbReference type="SUPFAM" id="SSF52540">
    <property type="entry name" value="P-loop containing nucleoside triphosphate hydrolases"/>
    <property type="match status" value="1"/>
</dbReference>
<dbReference type="InterPro" id="IPR051183">
    <property type="entry name" value="U1_U11-U12_snRNP_70-35kDa"/>
</dbReference>
<keyword evidence="5" id="KW-0539">Nucleus</keyword>
<gene>
    <name evidence="11" type="ORF">BGZ70_004347</name>
</gene>
<feature type="compositionally biased region" description="Basic and acidic residues" evidence="9">
    <location>
        <begin position="314"/>
        <end position="341"/>
    </location>
</feature>
<name>A0A9P6J9U5_MORAP</name>
<dbReference type="GO" id="GO:0016607">
    <property type="term" value="C:nuclear speck"/>
    <property type="evidence" value="ECO:0007669"/>
    <property type="project" value="UniProtKB-SubCell"/>
</dbReference>
<feature type="compositionally biased region" description="Basic and acidic residues" evidence="9">
    <location>
        <begin position="286"/>
        <end position="299"/>
    </location>
</feature>
<dbReference type="AlphaFoldDB" id="A0A9P6J9U5"/>
<dbReference type="InterPro" id="IPR012677">
    <property type="entry name" value="Nucleotide-bd_a/b_plait_sf"/>
</dbReference>
<dbReference type="GO" id="GO:0005685">
    <property type="term" value="C:U1 snRNP"/>
    <property type="evidence" value="ECO:0007669"/>
    <property type="project" value="TreeGrafter"/>
</dbReference>
<comment type="subcellular location">
    <subcellularLocation>
        <location evidence="1">Nucleus speckle</location>
    </subcellularLocation>
    <subcellularLocation>
        <location evidence="2">Nucleus</location>
        <location evidence="2">Nucleoplasm</location>
    </subcellularLocation>
</comment>
<evidence type="ECO:0000256" key="4">
    <source>
        <dbReference type="ARBA" id="ARBA00022884"/>
    </source>
</evidence>
<dbReference type="PANTHER" id="PTHR13952:SF5">
    <property type="entry name" value="U1 SMALL NUCLEAR RIBONUCLEOPROTEIN 70 KDA"/>
    <property type="match status" value="1"/>
</dbReference>
<evidence type="ECO:0000313" key="11">
    <source>
        <dbReference type="EMBL" id="KAF9965679.1"/>
    </source>
</evidence>
<dbReference type="Gene3D" id="3.30.70.330">
    <property type="match status" value="1"/>
</dbReference>
<dbReference type="GO" id="GO:0003729">
    <property type="term" value="F:mRNA binding"/>
    <property type="evidence" value="ECO:0007669"/>
    <property type="project" value="TreeGrafter"/>
</dbReference>